<organism evidence="2 3">
    <name type="scientific">Acidimangrovimonas pyrenivorans</name>
    <dbReference type="NCBI Taxonomy" id="2030798"/>
    <lineage>
        <taxon>Bacteria</taxon>
        <taxon>Pseudomonadati</taxon>
        <taxon>Pseudomonadota</taxon>
        <taxon>Alphaproteobacteria</taxon>
        <taxon>Rhodobacterales</taxon>
        <taxon>Paracoccaceae</taxon>
        <taxon>Acidimangrovimonas</taxon>
    </lineage>
</organism>
<evidence type="ECO:0000313" key="2">
    <source>
        <dbReference type="EMBL" id="MFC2969969.1"/>
    </source>
</evidence>
<accession>A0ABV7AL87</accession>
<proteinExistence type="predicted"/>
<keyword evidence="3" id="KW-1185">Reference proteome</keyword>
<feature type="transmembrane region" description="Helical" evidence="1">
    <location>
        <begin position="235"/>
        <end position="258"/>
    </location>
</feature>
<feature type="transmembrane region" description="Helical" evidence="1">
    <location>
        <begin position="59"/>
        <end position="81"/>
    </location>
</feature>
<evidence type="ECO:0000313" key="3">
    <source>
        <dbReference type="Proteomes" id="UP001595443"/>
    </source>
</evidence>
<reference evidence="3" key="1">
    <citation type="journal article" date="2019" name="Int. J. Syst. Evol. Microbiol.">
        <title>The Global Catalogue of Microorganisms (GCM) 10K type strain sequencing project: providing services to taxonomists for standard genome sequencing and annotation.</title>
        <authorList>
            <consortium name="The Broad Institute Genomics Platform"/>
            <consortium name="The Broad Institute Genome Sequencing Center for Infectious Disease"/>
            <person name="Wu L."/>
            <person name="Ma J."/>
        </authorList>
    </citation>
    <scope>NUCLEOTIDE SEQUENCE [LARGE SCALE GENOMIC DNA]</scope>
    <source>
        <strain evidence="3">KCTC 62192</strain>
    </source>
</reference>
<dbReference type="Proteomes" id="UP001595443">
    <property type="component" value="Unassembled WGS sequence"/>
</dbReference>
<gene>
    <name evidence="2" type="ORF">ACFOES_17875</name>
</gene>
<name>A0ABV7AL87_9RHOB</name>
<sequence>MLWHSVRQVFGNFGMALRISLGPLAIAAAATFLLFIWILHRVAAVKAHAAGSAYDSIGLFLGMPFVVVLWFATVFWIAIGWHRYVLRLERPVVVFPRWHGRRLLAYFGRAAQMTLLLFLAAIPVVLFFVLSFVLFPSSFAPGLSQPATLPGTSMFAPKILIQFILGIAAAWFGFRVAPMLPAAALGEEMPLRWAWIETAGQGGTFLALAALVSVSDWLILESYLVLSLLHLGTVLQVWMAVAGWARLMVGISLLTTIYGHYVEKRPLVTG</sequence>
<comment type="caution">
    <text evidence="2">The sequence shown here is derived from an EMBL/GenBank/DDBJ whole genome shotgun (WGS) entry which is preliminary data.</text>
</comment>
<keyword evidence="1" id="KW-0472">Membrane</keyword>
<feature type="transmembrane region" description="Helical" evidence="1">
    <location>
        <begin position="21"/>
        <end position="39"/>
    </location>
</feature>
<feature type="transmembrane region" description="Helical" evidence="1">
    <location>
        <begin position="115"/>
        <end position="135"/>
    </location>
</feature>
<evidence type="ECO:0000256" key="1">
    <source>
        <dbReference type="SAM" id="Phobius"/>
    </source>
</evidence>
<dbReference type="RefSeq" id="WP_377834729.1">
    <property type="nucleotide sequence ID" value="NZ_JBHRSK010000016.1"/>
</dbReference>
<keyword evidence="1" id="KW-1133">Transmembrane helix</keyword>
<feature type="transmembrane region" description="Helical" evidence="1">
    <location>
        <begin position="155"/>
        <end position="174"/>
    </location>
</feature>
<feature type="transmembrane region" description="Helical" evidence="1">
    <location>
        <begin position="194"/>
        <end position="215"/>
    </location>
</feature>
<dbReference type="EMBL" id="JBHRSK010000016">
    <property type="protein sequence ID" value="MFC2969969.1"/>
    <property type="molecule type" value="Genomic_DNA"/>
</dbReference>
<protein>
    <submittedName>
        <fullName evidence="2">Uncharacterized protein</fullName>
    </submittedName>
</protein>
<keyword evidence="1" id="KW-0812">Transmembrane</keyword>